<dbReference type="RefSeq" id="WP_204865864.1">
    <property type="nucleotide sequence ID" value="NZ_JAFBBK010000001.1"/>
</dbReference>
<sequence length="440" mass="44213">MPSEAVASPTGKPSPRTARALLLDPVFGGFFIGKIIATCGVWVHNLVAAVVVFQITGSALVVGLVTAVQFGPQLVLSPWAGALADRGSPAQQIIIGRLVQACGSAALALVIWLQGGVSSMSSAAPVVICSAIAGVGTVLGSPALQSMVPLMVRDDEIGTAVTLNSFPMTAARAVGPALGAVALTSLGAAWALAGAAAAGLGFAAFVAAARLGRLTPTKQRGTDYSVRAAVRAVRADGPMVAALIGVAAVGVAADPPLTLGPVTASARGLGPEGAGWIVSAFGIGAALAFTLVGRAQRRWGEPLVASAGLALMGVVTALSAIDAPLVVTSALFLLSGIGMSAAIASLTSIVQQRCPAELRGRVMALWLMSFLGLRPLAAALNGFLADVVSLEAAYLVSGGLVLAVLVLCRPRRLGARDHPGRRRILASGISSNRKRTRGIA</sequence>
<feature type="transmembrane region" description="Helical" evidence="7">
    <location>
        <begin position="362"/>
        <end position="380"/>
    </location>
</feature>
<keyword evidence="5 7" id="KW-1133">Transmembrane helix</keyword>
<organism evidence="9 10">
    <name type="scientific">Rhodococcoides corynebacterioides</name>
    <dbReference type="NCBI Taxonomy" id="53972"/>
    <lineage>
        <taxon>Bacteria</taxon>
        <taxon>Bacillati</taxon>
        <taxon>Actinomycetota</taxon>
        <taxon>Actinomycetes</taxon>
        <taxon>Mycobacteriales</taxon>
        <taxon>Nocardiaceae</taxon>
        <taxon>Rhodococcoides</taxon>
    </lineage>
</organism>
<dbReference type="Proteomes" id="UP000703038">
    <property type="component" value="Unassembled WGS sequence"/>
</dbReference>
<protein>
    <submittedName>
        <fullName evidence="9">MFS family permease</fullName>
    </submittedName>
</protein>
<feature type="transmembrane region" description="Helical" evidence="7">
    <location>
        <begin position="303"/>
        <end position="321"/>
    </location>
</feature>
<dbReference type="InterPro" id="IPR020846">
    <property type="entry name" value="MFS_dom"/>
</dbReference>
<dbReference type="InterPro" id="IPR036259">
    <property type="entry name" value="MFS_trans_sf"/>
</dbReference>
<dbReference type="CDD" id="cd06173">
    <property type="entry name" value="MFS_MefA_like"/>
    <property type="match status" value="1"/>
</dbReference>
<evidence type="ECO:0000313" key="9">
    <source>
        <dbReference type="EMBL" id="MBM7413276.1"/>
    </source>
</evidence>
<evidence type="ECO:0000256" key="7">
    <source>
        <dbReference type="SAM" id="Phobius"/>
    </source>
</evidence>
<evidence type="ECO:0000256" key="5">
    <source>
        <dbReference type="ARBA" id="ARBA00022989"/>
    </source>
</evidence>
<keyword evidence="3" id="KW-1003">Cell membrane</keyword>
<feature type="transmembrane region" description="Helical" evidence="7">
    <location>
        <begin position="50"/>
        <end position="70"/>
    </location>
</feature>
<evidence type="ECO:0000256" key="6">
    <source>
        <dbReference type="ARBA" id="ARBA00023136"/>
    </source>
</evidence>
<evidence type="ECO:0000256" key="3">
    <source>
        <dbReference type="ARBA" id="ARBA00022475"/>
    </source>
</evidence>
<name>A0ABS2KMR0_9NOCA</name>
<feature type="transmembrane region" description="Helical" evidence="7">
    <location>
        <begin position="232"/>
        <end position="253"/>
    </location>
</feature>
<dbReference type="PROSITE" id="PS50850">
    <property type="entry name" value="MFS"/>
    <property type="match status" value="1"/>
</dbReference>
<feature type="transmembrane region" description="Helical" evidence="7">
    <location>
        <begin position="90"/>
        <end position="113"/>
    </location>
</feature>
<gene>
    <name evidence="9" type="ORF">JOE42_000009</name>
</gene>
<proteinExistence type="predicted"/>
<dbReference type="PANTHER" id="PTHR23513:SF11">
    <property type="entry name" value="STAPHYLOFERRIN A TRANSPORTER"/>
    <property type="match status" value="1"/>
</dbReference>
<comment type="caution">
    <text evidence="9">The sequence shown here is derived from an EMBL/GenBank/DDBJ whole genome shotgun (WGS) entry which is preliminary data.</text>
</comment>
<evidence type="ECO:0000259" key="8">
    <source>
        <dbReference type="PROSITE" id="PS50850"/>
    </source>
</evidence>
<feature type="transmembrane region" description="Helical" evidence="7">
    <location>
        <begin position="273"/>
        <end position="291"/>
    </location>
</feature>
<evidence type="ECO:0000313" key="10">
    <source>
        <dbReference type="Proteomes" id="UP000703038"/>
    </source>
</evidence>
<dbReference type="InterPro" id="IPR010290">
    <property type="entry name" value="TM_effector"/>
</dbReference>
<dbReference type="Gene3D" id="1.20.1250.20">
    <property type="entry name" value="MFS general substrate transporter like domains"/>
    <property type="match status" value="1"/>
</dbReference>
<feature type="transmembrane region" description="Helical" evidence="7">
    <location>
        <begin position="20"/>
        <end position="43"/>
    </location>
</feature>
<dbReference type="Pfam" id="PF05977">
    <property type="entry name" value="MFS_3"/>
    <property type="match status" value="1"/>
</dbReference>
<keyword evidence="6 7" id="KW-0472">Membrane</keyword>
<keyword evidence="2" id="KW-0813">Transport</keyword>
<comment type="subcellular location">
    <subcellularLocation>
        <location evidence="1">Cell membrane</location>
        <topology evidence="1">Multi-pass membrane protein</topology>
    </subcellularLocation>
</comment>
<dbReference type="EMBL" id="JAFBBK010000001">
    <property type="protein sequence ID" value="MBM7413276.1"/>
    <property type="molecule type" value="Genomic_DNA"/>
</dbReference>
<keyword evidence="4 7" id="KW-0812">Transmembrane</keyword>
<evidence type="ECO:0000256" key="2">
    <source>
        <dbReference type="ARBA" id="ARBA00022448"/>
    </source>
</evidence>
<feature type="transmembrane region" description="Helical" evidence="7">
    <location>
        <begin position="188"/>
        <end position="211"/>
    </location>
</feature>
<dbReference type="PANTHER" id="PTHR23513">
    <property type="entry name" value="INTEGRAL MEMBRANE EFFLUX PROTEIN-RELATED"/>
    <property type="match status" value="1"/>
</dbReference>
<evidence type="ECO:0000256" key="1">
    <source>
        <dbReference type="ARBA" id="ARBA00004651"/>
    </source>
</evidence>
<feature type="transmembrane region" description="Helical" evidence="7">
    <location>
        <begin position="125"/>
        <end position="144"/>
    </location>
</feature>
<accession>A0ABS2KMR0</accession>
<evidence type="ECO:0000256" key="4">
    <source>
        <dbReference type="ARBA" id="ARBA00022692"/>
    </source>
</evidence>
<feature type="transmembrane region" description="Helical" evidence="7">
    <location>
        <begin position="392"/>
        <end position="408"/>
    </location>
</feature>
<feature type="transmembrane region" description="Helical" evidence="7">
    <location>
        <begin position="327"/>
        <end position="350"/>
    </location>
</feature>
<reference evidence="9 10" key="1">
    <citation type="submission" date="2021-01" db="EMBL/GenBank/DDBJ databases">
        <title>Genomics of switchgrass bacterial isolates.</title>
        <authorList>
            <person name="Shade A."/>
        </authorList>
    </citation>
    <scope>NUCLEOTIDE SEQUENCE [LARGE SCALE GENOMIC DNA]</scope>
    <source>
        <strain evidence="9 10">PvP111</strain>
    </source>
</reference>
<dbReference type="SUPFAM" id="SSF103473">
    <property type="entry name" value="MFS general substrate transporter"/>
    <property type="match status" value="1"/>
</dbReference>
<feature type="domain" description="Major facilitator superfamily (MFS) profile" evidence="8">
    <location>
        <begin position="238"/>
        <end position="440"/>
    </location>
</feature>
<keyword evidence="10" id="KW-1185">Reference proteome</keyword>